<proteinExistence type="predicted"/>
<evidence type="ECO:0000313" key="2">
    <source>
        <dbReference type="EMBL" id="CAH7683261.1"/>
    </source>
</evidence>
<reference evidence="2" key="1">
    <citation type="submission" date="2022-06" db="EMBL/GenBank/DDBJ databases">
        <authorList>
            <consortium name="SYNGENTA / RWTH Aachen University"/>
        </authorList>
    </citation>
    <scope>NUCLEOTIDE SEQUENCE</scope>
</reference>
<evidence type="ECO:0000256" key="1">
    <source>
        <dbReference type="SAM" id="MobiDB-lite"/>
    </source>
</evidence>
<gene>
    <name evidence="2" type="ORF">PPACK8108_LOCUS16704</name>
</gene>
<organism evidence="2 3">
    <name type="scientific">Phakopsora pachyrhizi</name>
    <name type="common">Asian soybean rust disease fungus</name>
    <dbReference type="NCBI Taxonomy" id="170000"/>
    <lineage>
        <taxon>Eukaryota</taxon>
        <taxon>Fungi</taxon>
        <taxon>Dikarya</taxon>
        <taxon>Basidiomycota</taxon>
        <taxon>Pucciniomycotina</taxon>
        <taxon>Pucciniomycetes</taxon>
        <taxon>Pucciniales</taxon>
        <taxon>Phakopsoraceae</taxon>
        <taxon>Phakopsora</taxon>
    </lineage>
</organism>
<protein>
    <submittedName>
        <fullName evidence="2">Expressed protein</fullName>
    </submittedName>
</protein>
<sequence length="159" mass="18163">MTQQCQSYLSAINALSLVPEKHAWICVPCRKSTKPNSSGYLNQTESRASPSGSGIRKRRRINFFIPEKKFSSGTTDMEILTLADIRKSILWYYPDFNWQTNYLNSVTPDPLLLAQRTLMGDLGTHLCESGQSHRGHSRKQRWLETDMIPIFEKLAGELL</sequence>
<accession>A0AAV0B8J2</accession>
<keyword evidence="3" id="KW-1185">Reference proteome</keyword>
<evidence type="ECO:0000313" key="3">
    <source>
        <dbReference type="Proteomes" id="UP001153365"/>
    </source>
</evidence>
<feature type="compositionally biased region" description="Polar residues" evidence="1">
    <location>
        <begin position="34"/>
        <end position="52"/>
    </location>
</feature>
<feature type="region of interest" description="Disordered" evidence="1">
    <location>
        <begin position="34"/>
        <end position="54"/>
    </location>
</feature>
<dbReference type="Proteomes" id="UP001153365">
    <property type="component" value="Unassembled WGS sequence"/>
</dbReference>
<comment type="caution">
    <text evidence="2">The sequence shown here is derived from an EMBL/GenBank/DDBJ whole genome shotgun (WGS) entry which is preliminary data.</text>
</comment>
<dbReference type="AlphaFoldDB" id="A0AAV0B8J2"/>
<dbReference type="EMBL" id="CALTRL010004590">
    <property type="protein sequence ID" value="CAH7683261.1"/>
    <property type="molecule type" value="Genomic_DNA"/>
</dbReference>
<name>A0AAV0B8J2_PHAPC</name>